<accession>A0A813EUX1</accession>
<evidence type="ECO:0000313" key="10">
    <source>
        <dbReference type="Proteomes" id="UP000654075"/>
    </source>
</evidence>
<dbReference type="GO" id="GO:0016020">
    <property type="term" value="C:membrane"/>
    <property type="evidence" value="ECO:0007669"/>
    <property type="project" value="UniProtKB-SubCell"/>
</dbReference>
<evidence type="ECO:0000256" key="4">
    <source>
        <dbReference type="ARBA" id="ARBA00022989"/>
    </source>
</evidence>
<evidence type="ECO:0000256" key="6">
    <source>
        <dbReference type="ARBA" id="ARBA00023315"/>
    </source>
</evidence>
<keyword evidence="3 7" id="KW-0812">Transmembrane</keyword>
<dbReference type="PANTHER" id="PTHR12246">
    <property type="entry name" value="PALMITOYLTRANSFERASE ZDHHC16"/>
    <property type="match status" value="1"/>
</dbReference>
<feature type="transmembrane region" description="Helical" evidence="7">
    <location>
        <begin position="61"/>
        <end position="83"/>
    </location>
</feature>
<name>A0A813EUX1_POLGL</name>
<reference evidence="9" key="1">
    <citation type="submission" date="2021-02" db="EMBL/GenBank/DDBJ databases">
        <authorList>
            <person name="Dougan E. K."/>
            <person name="Rhodes N."/>
            <person name="Thang M."/>
            <person name="Chan C."/>
        </authorList>
    </citation>
    <scope>NUCLEOTIDE SEQUENCE</scope>
</reference>
<feature type="transmembrane region" description="Helical" evidence="7">
    <location>
        <begin position="28"/>
        <end position="49"/>
    </location>
</feature>
<evidence type="ECO:0000256" key="1">
    <source>
        <dbReference type="ARBA" id="ARBA00004141"/>
    </source>
</evidence>
<keyword evidence="4 7" id="KW-1133">Transmembrane helix</keyword>
<evidence type="ECO:0000256" key="2">
    <source>
        <dbReference type="ARBA" id="ARBA00022679"/>
    </source>
</evidence>
<keyword evidence="5 7" id="KW-0472">Membrane</keyword>
<comment type="caution">
    <text evidence="9">The sequence shown here is derived from an EMBL/GenBank/DDBJ whole genome shotgun (WGS) entry which is preliminary data.</text>
</comment>
<sequence>IPNAMLESQTPERLDLLPSVSRWRLKSVVGQLIASAGVGIVGYEVYTYFSFVLPALAAHGICVQIAITTVKTILLVNWMYYYWKTIFSEPGLPQHHGEAEAESVALGASVPKRCEKCGLTKLPRTHHCSTCNRCVLQMDHHCVFANNCIGAANVKPFRWLVLYNILGSGSILLINGWQLVRHWHGLWSQRTPACLVVSCLFAFGLFGDMVMVGCFQLYLFTTGQSTIEVYKQLFGNDEAGFGCNKMQCNILLSYLDRVFERMCGRLPFFCEVFQDSAAMGDVGALEAKDK</sequence>
<comment type="domain">
    <text evidence="7">The DHHC domain is required for palmitoyltransferase activity.</text>
</comment>
<keyword evidence="10" id="KW-1185">Reference proteome</keyword>
<feature type="transmembrane region" description="Helical" evidence="7">
    <location>
        <begin position="160"/>
        <end position="180"/>
    </location>
</feature>
<organism evidence="9 10">
    <name type="scientific">Polarella glacialis</name>
    <name type="common">Dinoflagellate</name>
    <dbReference type="NCBI Taxonomy" id="89957"/>
    <lineage>
        <taxon>Eukaryota</taxon>
        <taxon>Sar</taxon>
        <taxon>Alveolata</taxon>
        <taxon>Dinophyceae</taxon>
        <taxon>Suessiales</taxon>
        <taxon>Suessiaceae</taxon>
        <taxon>Polarella</taxon>
    </lineage>
</organism>
<dbReference type="EMBL" id="CAJNNV010013289">
    <property type="protein sequence ID" value="CAE8601564.1"/>
    <property type="molecule type" value="Genomic_DNA"/>
</dbReference>
<gene>
    <name evidence="9" type="ORF">PGLA1383_LOCUS19854</name>
</gene>
<feature type="non-terminal residue" evidence="9">
    <location>
        <position position="1"/>
    </location>
</feature>
<evidence type="ECO:0000256" key="7">
    <source>
        <dbReference type="RuleBase" id="RU079119"/>
    </source>
</evidence>
<evidence type="ECO:0000256" key="5">
    <source>
        <dbReference type="ARBA" id="ARBA00023136"/>
    </source>
</evidence>
<dbReference type="InterPro" id="IPR039859">
    <property type="entry name" value="PFA4/ZDH16/20/ERF2-like"/>
</dbReference>
<evidence type="ECO:0000313" key="9">
    <source>
        <dbReference type="EMBL" id="CAE8601564.1"/>
    </source>
</evidence>
<comment type="similarity">
    <text evidence="7">Belongs to the DHHC palmitoyltransferase family.</text>
</comment>
<dbReference type="GO" id="GO:0019706">
    <property type="term" value="F:protein-cysteine S-palmitoyltransferase activity"/>
    <property type="evidence" value="ECO:0007669"/>
    <property type="project" value="UniProtKB-EC"/>
</dbReference>
<dbReference type="AlphaFoldDB" id="A0A813EUX1"/>
<keyword evidence="2 7" id="KW-0808">Transferase</keyword>
<feature type="domain" description="Palmitoyltransferase DHHC" evidence="8">
    <location>
        <begin position="112"/>
        <end position="232"/>
    </location>
</feature>
<keyword evidence="6 7" id="KW-0012">Acyltransferase</keyword>
<dbReference type="OrthoDB" id="331948at2759"/>
<dbReference type="PROSITE" id="PS50216">
    <property type="entry name" value="DHHC"/>
    <property type="match status" value="1"/>
</dbReference>
<comment type="catalytic activity">
    <reaction evidence="7">
        <text>L-cysteinyl-[protein] + hexadecanoyl-CoA = S-hexadecanoyl-L-cysteinyl-[protein] + CoA</text>
        <dbReference type="Rhea" id="RHEA:36683"/>
        <dbReference type="Rhea" id="RHEA-COMP:10131"/>
        <dbReference type="Rhea" id="RHEA-COMP:11032"/>
        <dbReference type="ChEBI" id="CHEBI:29950"/>
        <dbReference type="ChEBI" id="CHEBI:57287"/>
        <dbReference type="ChEBI" id="CHEBI:57379"/>
        <dbReference type="ChEBI" id="CHEBI:74151"/>
        <dbReference type="EC" id="2.3.1.225"/>
    </reaction>
</comment>
<dbReference type="InterPro" id="IPR001594">
    <property type="entry name" value="Palmitoyltrfase_DHHC"/>
</dbReference>
<dbReference type="EC" id="2.3.1.225" evidence="7"/>
<proteinExistence type="inferred from homology"/>
<dbReference type="Proteomes" id="UP000654075">
    <property type="component" value="Unassembled WGS sequence"/>
</dbReference>
<evidence type="ECO:0000259" key="8">
    <source>
        <dbReference type="Pfam" id="PF01529"/>
    </source>
</evidence>
<protein>
    <recommendedName>
        <fullName evidence="7">Palmitoyltransferase</fullName>
        <ecNumber evidence="7">2.3.1.225</ecNumber>
    </recommendedName>
</protein>
<feature type="transmembrane region" description="Helical" evidence="7">
    <location>
        <begin position="192"/>
        <end position="219"/>
    </location>
</feature>
<dbReference type="Pfam" id="PF01529">
    <property type="entry name" value="DHHC"/>
    <property type="match status" value="1"/>
</dbReference>
<comment type="subcellular location">
    <subcellularLocation>
        <location evidence="1">Membrane</location>
        <topology evidence="1">Multi-pass membrane protein</topology>
    </subcellularLocation>
</comment>
<evidence type="ECO:0000256" key="3">
    <source>
        <dbReference type="ARBA" id="ARBA00022692"/>
    </source>
</evidence>